<dbReference type="PANTHER" id="PTHR38009:SF1">
    <property type="entry name" value="CONSERVED HYPOTHETICAL PHAGE TAIL PROTEIN"/>
    <property type="match status" value="1"/>
</dbReference>
<dbReference type="NCBIfam" id="TIGR02241">
    <property type="entry name" value="conserved hypothetical phage tail region protein"/>
    <property type="match status" value="1"/>
</dbReference>
<evidence type="ECO:0000313" key="1">
    <source>
        <dbReference type="EMBL" id="ADP85013.1"/>
    </source>
</evidence>
<dbReference type="AlphaFoldDB" id="E3IXB3"/>
<dbReference type="GO" id="GO:0005198">
    <property type="term" value="F:structural molecule activity"/>
    <property type="evidence" value="ECO:0007669"/>
    <property type="project" value="InterPro"/>
</dbReference>
<dbReference type="STRING" id="298654.FraEuI1c_7047"/>
<evidence type="ECO:0008006" key="3">
    <source>
        <dbReference type="Google" id="ProtNLM"/>
    </source>
</evidence>
<dbReference type="HOGENOM" id="CLU_101335_2_0_11"/>
<dbReference type="OrthoDB" id="9799891at2"/>
<accession>E3IXB3</accession>
<gene>
    <name evidence="1" type="ordered locus">FraEuI1c_7047</name>
</gene>
<dbReference type="RefSeq" id="WP_013428124.1">
    <property type="nucleotide sequence ID" value="NC_014666.1"/>
</dbReference>
<reference evidence="1 2" key="1">
    <citation type="submission" date="2010-10" db="EMBL/GenBank/DDBJ databases">
        <title>Complete sequence of Frankia sp. EuI1c.</title>
        <authorList>
            <consortium name="US DOE Joint Genome Institute"/>
            <person name="Lucas S."/>
            <person name="Copeland A."/>
            <person name="Lapidus A."/>
            <person name="Cheng J.-F."/>
            <person name="Bruce D."/>
            <person name="Goodwin L."/>
            <person name="Pitluck S."/>
            <person name="Chertkov O."/>
            <person name="Detter J.C."/>
            <person name="Han C."/>
            <person name="Tapia R."/>
            <person name="Land M."/>
            <person name="Hauser L."/>
            <person name="Jeffries C."/>
            <person name="Kyrpides N."/>
            <person name="Ivanova N."/>
            <person name="Mikhailova N."/>
            <person name="Beauchemin N."/>
            <person name="Sen A."/>
            <person name="Sur S.A."/>
            <person name="Gtari M."/>
            <person name="Wall L."/>
            <person name="Tisa L."/>
            <person name="Woyke T."/>
        </authorList>
    </citation>
    <scope>NUCLEOTIDE SEQUENCE [LARGE SCALE GENOMIC DNA]</scope>
    <source>
        <strain evidence="2">DSM 45817 / CECT 9037 / EuI1c</strain>
    </source>
</reference>
<sequence>MATRIDPYNGFTFSVELDGITRAGFRECSGLQNSQNVSTYREGTDRYLSPRKIPGMVTYGDITLSRGITSDTKLWEWRLKTVRGDVQRHNISVSVLDDAGTAKITWNLFDAWPTSWTGPSFNATSDEFAIEQITIAYERLEVGQWS</sequence>
<name>E3IXB3_PSEI1</name>
<evidence type="ECO:0000313" key="2">
    <source>
        <dbReference type="Proteomes" id="UP000002484"/>
    </source>
</evidence>
<dbReference type="Pfam" id="PF06841">
    <property type="entry name" value="Phage_T4_gp19"/>
    <property type="match status" value="1"/>
</dbReference>
<keyword evidence="2" id="KW-1185">Reference proteome</keyword>
<dbReference type="InterPro" id="IPR011747">
    <property type="entry name" value="CHP02241"/>
</dbReference>
<dbReference type="KEGG" id="fri:FraEuI1c_7047"/>
<dbReference type="EMBL" id="CP002299">
    <property type="protein sequence ID" value="ADP85013.1"/>
    <property type="molecule type" value="Genomic_DNA"/>
</dbReference>
<dbReference type="Proteomes" id="UP000002484">
    <property type="component" value="Chromosome"/>
</dbReference>
<dbReference type="PANTHER" id="PTHR38009">
    <property type="entry name" value="CONSERVED HYPOTHETICAL PHAGE TAIL PROTEIN"/>
    <property type="match status" value="1"/>
</dbReference>
<proteinExistence type="predicted"/>
<dbReference type="InParanoid" id="E3IXB3"/>
<dbReference type="InterPro" id="IPR010667">
    <property type="entry name" value="Phage_T4_Gp19"/>
</dbReference>
<organism evidence="1 2">
    <name type="scientific">Pseudofrankia inefficax (strain DSM 45817 / CECT 9037 / DDB 130130 / EuI1c)</name>
    <name type="common">Frankia inefficax</name>
    <dbReference type="NCBI Taxonomy" id="298654"/>
    <lineage>
        <taxon>Bacteria</taxon>
        <taxon>Bacillati</taxon>
        <taxon>Actinomycetota</taxon>
        <taxon>Actinomycetes</taxon>
        <taxon>Frankiales</taxon>
        <taxon>Frankiaceae</taxon>
        <taxon>Pseudofrankia</taxon>
    </lineage>
</organism>
<protein>
    <recommendedName>
        <fullName evidence="3">Phage tail protein</fullName>
    </recommendedName>
</protein>
<dbReference type="eggNOG" id="ENOG502Z7JZ">
    <property type="taxonomic scope" value="Bacteria"/>
</dbReference>